<feature type="domain" description="Alpha-ketoglutarate-dependent dioxygenase AlkB-like" evidence="2">
    <location>
        <begin position="111"/>
        <end position="235"/>
    </location>
</feature>
<name>A0A8B8CUK2_CRAVI</name>
<evidence type="ECO:0000256" key="1">
    <source>
        <dbReference type="ARBA" id="ARBA00001954"/>
    </source>
</evidence>
<dbReference type="Proteomes" id="UP000694844">
    <property type="component" value="Chromosome 2"/>
</dbReference>
<dbReference type="PANTHER" id="PTHR21052">
    <property type="entry name" value="SPERMATOGENESIS ASSOCIATED 11-RELATED"/>
    <property type="match status" value="1"/>
</dbReference>
<dbReference type="Pfam" id="PF13532">
    <property type="entry name" value="2OG-FeII_Oxy_2"/>
    <property type="match status" value="1"/>
</dbReference>
<dbReference type="SUPFAM" id="SSF51197">
    <property type="entry name" value="Clavaminate synthase-like"/>
    <property type="match status" value="1"/>
</dbReference>
<dbReference type="Gene3D" id="2.60.120.590">
    <property type="entry name" value="Alpha-ketoglutarate-dependent dioxygenase AlkB-like"/>
    <property type="match status" value="1"/>
</dbReference>
<dbReference type="AlphaFoldDB" id="A0A8B8CUK2"/>
<sequence>MHNIRLKLSFSWKILNHGSKFSKNVSILENGNVRSISNVIQSEKESPSWIDASDSNTLSDLTDSFIVYNDFITEDEEKSLMNELEPYMRRLRYERDHWDDAIHGYRETERRQWNEENSSILNRVSDIAFPPPIPKLAYVHILDLQKTGVIKPHIDAVRFCGNTIAGLSLLSTAVMRLTHDKDDSKQADILLTRRSLYIMRDNARYLYKHAVLHEDESVFMGQKIPRDRRVSVIMRNEPDKNIPEN</sequence>
<dbReference type="InterPro" id="IPR037151">
    <property type="entry name" value="AlkB-like_sf"/>
</dbReference>
<dbReference type="InterPro" id="IPR027450">
    <property type="entry name" value="AlkB-like"/>
</dbReference>
<dbReference type="RefSeq" id="XP_022318131.1">
    <property type="nucleotide sequence ID" value="XM_022462423.1"/>
</dbReference>
<accession>A0A8B8CUK2</accession>
<dbReference type="PANTHER" id="PTHR21052:SF0">
    <property type="entry name" value="ALPHA-KETOGLUTARATE-DEPENDENT DIOXYGENASE ALKB HOMOLOG 7, MITOCHONDRIAL"/>
    <property type="match status" value="1"/>
</dbReference>
<dbReference type="InterPro" id="IPR032870">
    <property type="entry name" value="ALKBH7-like"/>
</dbReference>
<dbReference type="GO" id="GO:0006974">
    <property type="term" value="P:DNA damage response"/>
    <property type="evidence" value="ECO:0007669"/>
    <property type="project" value="InterPro"/>
</dbReference>
<organism evidence="3 4">
    <name type="scientific">Crassostrea virginica</name>
    <name type="common">Eastern oyster</name>
    <dbReference type="NCBI Taxonomy" id="6565"/>
    <lineage>
        <taxon>Eukaryota</taxon>
        <taxon>Metazoa</taxon>
        <taxon>Spiralia</taxon>
        <taxon>Lophotrochozoa</taxon>
        <taxon>Mollusca</taxon>
        <taxon>Bivalvia</taxon>
        <taxon>Autobranchia</taxon>
        <taxon>Pteriomorphia</taxon>
        <taxon>Ostreida</taxon>
        <taxon>Ostreoidea</taxon>
        <taxon>Ostreidae</taxon>
        <taxon>Crassostrea</taxon>
    </lineage>
</organism>
<reference evidence="4" key="1">
    <citation type="submission" date="2025-08" db="UniProtKB">
        <authorList>
            <consortium name="RefSeq"/>
        </authorList>
    </citation>
    <scope>IDENTIFICATION</scope>
    <source>
        <tissue evidence="4">Whole sample</tissue>
    </source>
</reference>
<dbReference type="GeneID" id="111121248"/>
<keyword evidence="3" id="KW-1185">Reference proteome</keyword>
<gene>
    <name evidence="4" type="primary">LOC111121248</name>
</gene>
<comment type="cofactor">
    <cofactor evidence="1">
        <name>Fe(2+)</name>
        <dbReference type="ChEBI" id="CHEBI:29033"/>
    </cofactor>
</comment>
<dbReference type="KEGG" id="cvn:111121248"/>
<evidence type="ECO:0000313" key="3">
    <source>
        <dbReference type="Proteomes" id="UP000694844"/>
    </source>
</evidence>
<dbReference type="GO" id="GO:0006631">
    <property type="term" value="P:fatty acid metabolic process"/>
    <property type="evidence" value="ECO:0007669"/>
    <property type="project" value="TreeGrafter"/>
</dbReference>
<dbReference type="OrthoDB" id="28127at2759"/>
<proteinExistence type="predicted"/>
<protein>
    <submittedName>
        <fullName evidence="4">Alpha-ketoglutarate-dependent dioxygenase alkB homolog 7, mitochondrial-like</fullName>
    </submittedName>
</protein>
<evidence type="ECO:0000313" key="4">
    <source>
        <dbReference type="RefSeq" id="XP_022318131.1"/>
    </source>
</evidence>
<dbReference type="GO" id="GO:0005759">
    <property type="term" value="C:mitochondrial matrix"/>
    <property type="evidence" value="ECO:0007669"/>
    <property type="project" value="TreeGrafter"/>
</dbReference>
<evidence type="ECO:0000259" key="2">
    <source>
        <dbReference type="Pfam" id="PF13532"/>
    </source>
</evidence>